<evidence type="ECO:0000313" key="1">
    <source>
        <dbReference type="EMBL" id="DAD88726.1"/>
    </source>
</evidence>
<name>A0A8S5N289_9CAUD</name>
<organism evidence="1">
    <name type="scientific">Caudovirales sp. ctikv1</name>
    <dbReference type="NCBI Taxonomy" id="2826781"/>
    <lineage>
        <taxon>Viruses</taxon>
        <taxon>Duplodnaviria</taxon>
        <taxon>Heunggongvirae</taxon>
        <taxon>Uroviricota</taxon>
        <taxon>Caudoviricetes</taxon>
    </lineage>
</organism>
<reference evidence="1" key="1">
    <citation type="journal article" date="2021" name="Proc. Natl. Acad. Sci. U.S.A.">
        <title>A Catalog of Tens of Thousands of Viruses from Human Metagenomes Reveals Hidden Associations with Chronic Diseases.</title>
        <authorList>
            <person name="Tisza M.J."/>
            <person name="Buck C.B."/>
        </authorList>
    </citation>
    <scope>NUCLEOTIDE SEQUENCE</scope>
    <source>
        <strain evidence="1">Ctikv1</strain>
    </source>
</reference>
<accession>A0A8S5N289</accession>
<sequence>MAINKMALRQICNLSVENSLSIMDVNELITAIKESDDFQASENLKDILTSVISETLFNVLTNLDRH</sequence>
<dbReference type="EMBL" id="BK015046">
    <property type="protein sequence ID" value="DAD88726.1"/>
    <property type="molecule type" value="Genomic_DNA"/>
</dbReference>
<proteinExistence type="predicted"/>
<protein>
    <submittedName>
        <fullName evidence="1">Uncharacterized protein</fullName>
    </submittedName>
</protein>